<sequence length="375" mass="42572">MFVACYDVRIMRIGASQGFLPGSSRMSSSYSGLRTLYVLALLLLPLLLLQTPASDATVVYMFRKVFVSPIMVNSSKSESLCHGEDTHHVGRCSGACTMHEWCQLWCSNSPLICTLYSALVMPTYRDASPDDSLVCYTRRPMDLATGAKPFMGTMHEDSNVSTLVDGIYDMQQENCFKTKKANGHRWFVLDLGEKRSFSHVRLRAQNNRIASKMFSEVEVRIGNERVQFPDDFFSYTFFGKFIGPAYANQEIDLTTSSPVQARFISVQRFVSRQHFQPAKYAADLPHRHSYNLCTPTLLTSTAAEVRTRSRFSVDIHSHSLFKLPRREWFIEPHTPHSYYALARLVINHSSAILHSFTTRSLLDLPVCYPRSVCLA</sequence>
<dbReference type="Proteomes" id="UP000324222">
    <property type="component" value="Unassembled WGS sequence"/>
</dbReference>
<proteinExistence type="predicted"/>
<reference evidence="1 2" key="1">
    <citation type="submission" date="2019-05" db="EMBL/GenBank/DDBJ databases">
        <title>Another draft genome of Portunus trituberculatus and its Hox gene families provides insights of decapod evolution.</title>
        <authorList>
            <person name="Jeong J.-H."/>
            <person name="Song I."/>
            <person name="Kim S."/>
            <person name="Choi T."/>
            <person name="Kim D."/>
            <person name="Ryu S."/>
            <person name="Kim W."/>
        </authorList>
    </citation>
    <scope>NUCLEOTIDE SEQUENCE [LARGE SCALE GENOMIC DNA]</scope>
    <source>
        <tissue evidence="1">Muscle</tissue>
    </source>
</reference>
<evidence type="ECO:0000313" key="1">
    <source>
        <dbReference type="EMBL" id="MPC45935.1"/>
    </source>
</evidence>
<comment type="caution">
    <text evidence="1">The sequence shown here is derived from an EMBL/GenBank/DDBJ whole genome shotgun (WGS) entry which is preliminary data.</text>
</comment>
<dbReference type="Gene3D" id="2.60.120.260">
    <property type="entry name" value="Galactose-binding domain-like"/>
    <property type="match status" value="1"/>
</dbReference>
<keyword evidence="2" id="KW-1185">Reference proteome</keyword>
<name>A0A5B7FKD6_PORTR</name>
<protein>
    <submittedName>
        <fullName evidence="1">Uncharacterized protein</fullName>
    </submittedName>
</protein>
<evidence type="ECO:0000313" key="2">
    <source>
        <dbReference type="Proteomes" id="UP000324222"/>
    </source>
</evidence>
<organism evidence="1 2">
    <name type="scientific">Portunus trituberculatus</name>
    <name type="common">Swimming crab</name>
    <name type="synonym">Neptunus trituberculatus</name>
    <dbReference type="NCBI Taxonomy" id="210409"/>
    <lineage>
        <taxon>Eukaryota</taxon>
        <taxon>Metazoa</taxon>
        <taxon>Ecdysozoa</taxon>
        <taxon>Arthropoda</taxon>
        <taxon>Crustacea</taxon>
        <taxon>Multicrustacea</taxon>
        <taxon>Malacostraca</taxon>
        <taxon>Eumalacostraca</taxon>
        <taxon>Eucarida</taxon>
        <taxon>Decapoda</taxon>
        <taxon>Pleocyemata</taxon>
        <taxon>Brachyura</taxon>
        <taxon>Eubrachyura</taxon>
        <taxon>Portunoidea</taxon>
        <taxon>Portunidae</taxon>
        <taxon>Portuninae</taxon>
        <taxon>Portunus</taxon>
    </lineage>
</organism>
<gene>
    <name evidence="1" type="ORF">E2C01_039641</name>
</gene>
<dbReference type="AlphaFoldDB" id="A0A5B7FKD6"/>
<dbReference type="EMBL" id="VSRR010006963">
    <property type="protein sequence ID" value="MPC45935.1"/>
    <property type="molecule type" value="Genomic_DNA"/>
</dbReference>
<accession>A0A5B7FKD6</accession>